<dbReference type="PANTHER" id="PTHR42877:SF4">
    <property type="entry name" value="FAD_NAD(P)-BINDING DOMAIN-CONTAINING PROTEIN-RELATED"/>
    <property type="match status" value="1"/>
</dbReference>
<dbReference type="Proteomes" id="UP001158049">
    <property type="component" value="Unassembled WGS sequence"/>
</dbReference>
<keyword evidence="1" id="KW-0285">Flavoprotein</keyword>
<name>A0ABY1QPH8_9BURK</name>
<proteinExistence type="predicted"/>
<dbReference type="RefSeq" id="WP_283444900.1">
    <property type="nucleotide sequence ID" value="NZ_FXUL01000026.1"/>
</dbReference>
<keyword evidence="5" id="KW-1185">Reference proteome</keyword>
<dbReference type="Gene3D" id="3.50.50.60">
    <property type="entry name" value="FAD/NAD(P)-binding domain"/>
    <property type="match status" value="3"/>
</dbReference>
<evidence type="ECO:0000256" key="3">
    <source>
        <dbReference type="ARBA" id="ARBA00023002"/>
    </source>
</evidence>
<reference evidence="4 5" key="1">
    <citation type="submission" date="2017-05" db="EMBL/GenBank/DDBJ databases">
        <authorList>
            <person name="Varghese N."/>
            <person name="Submissions S."/>
        </authorList>
    </citation>
    <scope>NUCLEOTIDE SEQUENCE [LARGE SCALE GENOMIC DNA]</scope>
    <source>
        <strain evidence="4 5">DSM 26001</strain>
    </source>
</reference>
<dbReference type="PRINTS" id="PR00469">
    <property type="entry name" value="PNDRDTASEII"/>
</dbReference>
<evidence type="ECO:0000256" key="2">
    <source>
        <dbReference type="ARBA" id="ARBA00022827"/>
    </source>
</evidence>
<accession>A0ABY1QPH8</accession>
<comment type="caution">
    <text evidence="4">The sequence shown here is derived from an EMBL/GenBank/DDBJ whole genome shotgun (WGS) entry which is preliminary data.</text>
</comment>
<keyword evidence="3" id="KW-0560">Oxidoreductase</keyword>
<evidence type="ECO:0000256" key="1">
    <source>
        <dbReference type="ARBA" id="ARBA00022630"/>
    </source>
</evidence>
<keyword evidence="2" id="KW-0274">FAD</keyword>
<keyword evidence="4" id="KW-0503">Monooxygenase</keyword>
<gene>
    <name evidence="4" type="ORF">SAMN06295970_12633</name>
</gene>
<dbReference type="GO" id="GO:0004497">
    <property type="term" value="F:monooxygenase activity"/>
    <property type="evidence" value="ECO:0007669"/>
    <property type="project" value="UniProtKB-KW"/>
</dbReference>
<sequence>MTTSSIPSQHWTAQLDAALPAANIPTLLMMLVHLTGNRRWLSERYQCTHIRGIDDHDSGGLATDVQQEVRDAARDAVLAWKAGRPAALPAPELAQLLDMLQRSVGEAVPASYGPMVGAWLGLDPEFQIDQKEQYRALKAFHVVVIGAGVAGLCASIRLHGAGIAHTVIEKNAEVGGTWYENRYPGAGVDTPNHIYSYSFAKADWTRYFALREEIQAYFVEVSHRFGVRPHIRFNTKVDSAVYDEESMAWTVRVTGADGRTEALRANVVISAVGLLSVPKMPDLEGLDTFAGPCFHSARWPEGLDVRGKRVAIIGNGASAMQIVPAIAPDVAQLTVFQRSKQWAAPFERFQKPVPAAARFLLKELPFYQQWYRQRLAWIFNDRIHASLQIDPEWPHPERAINRRNDKHREFFIDYVKAELGDKQELLGDVLPNYPPFGKRMLMDNGWFRTATRDNVRIVNEGIDKIEPNAVVTKDGQRIEADILVVCTGFDAVNLLSSFTLLGRGGRNVREHWDAEGAQAYLGVATPDFPNFFMLAGPNTALGHGGSVVALLETQVQYVMSLLKAALQDYGQHFEIEVRRDIHDAYNGRVQDAHAKMIWTHKGMSNWYRNSKGRVVAPTPFRNDDYWHMTRNSGLADYVISGGAAKPPGGGRERVAGEAS</sequence>
<dbReference type="EMBL" id="FXUL01000026">
    <property type="protein sequence ID" value="SMP77254.1"/>
    <property type="molecule type" value="Genomic_DNA"/>
</dbReference>
<dbReference type="InterPro" id="IPR036188">
    <property type="entry name" value="FAD/NAD-bd_sf"/>
</dbReference>
<dbReference type="Pfam" id="PF00743">
    <property type="entry name" value="FMO-like"/>
    <property type="match status" value="1"/>
</dbReference>
<dbReference type="InterPro" id="IPR051209">
    <property type="entry name" value="FAD-bind_Monooxygenase_sf"/>
</dbReference>
<protein>
    <submittedName>
        <fullName evidence="4">4-hydroxyacetophenone monooxygenase</fullName>
    </submittedName>
</protein>
<organism evidence="4 5">
    <name type="scientific">Noviherbaspirillum suwonense</name>
    <dbReference type="NCBI Taxonomy" id="1224511"/>
    <lineage>
        <taxon>Bacteria</taxon>
        <taxon>Pseudomonadati</taxon>
        <taxon>Pseudomonadota</taxon>
        <taxon>Betaproteobacteria</taxon>
        <taxon>Burkholderiales</taxon>
        <taxon>Oxalobacteraceae</taxon>
        <taxon>Noviherbaspirillum</taxon>
    </lineage>
</organism>
<dbReference type="SUPFAM" id="SSF51905">
    <property type="entry name" value="FAD/NAD(P)-binding domain"/>
    <property type="match status" value="2"/>
</dbReference>
<dbReference type="InterPro" id="IPR020946">
    <property type="entry name" value="Flavin_mOase-like"/>
</dbReference>
<evidence type="ECO:0000313" key="4">
    <source>
        <dbReference type="EMBL" id="SMP77254.1"/>
    </source>
</evidence>
<dbReference type="PANTHER" id="PTHR42877">
    <property type="entry name" value="L-ORNITHINE N(5)-MONOOXYGENASE-RELATED"/>
    <property type="match status" value="1"/>
</dbReference>
<evidence type="ECO:0000313" key="5">
    <source>
        <dbReference type="Proteomes" id="UP001158049"/>
    </source>
</evidence>